<comment type="subcellular location">
    <subcellularLocation>
        <location evidence="1">Membrane</location>
        <topology evidence="1">Single-pass membrane protein</topology>
    </subcellularLocation>
</comment>
<evidence type="ECO:0000256" key="6">
    <source>
        <dbReference type="ARBA" id="ARBA00023136"/>
    </source>
</evidence>
<keyword evidence="7" id="KW-0325">Glycoprotein</keyword>
<protein>
    <recommendedName>
        <fullName evidence="9">Glycosyltransferase 61 catalytic domain-containing protein</fullName>
    </recommendedName>
</protein>
<feature type="compositionally biased region" description="Polar residues" evidence="8">
    <location>
        <begin position="93"/>
        <end position="103"/>
    </location>
</feature>
<accession>A0ABR2ZM17</accession>
<feature type="domain" description="Glycosyltransferase 61 catalytic" evidence="9">
    <location>
        <begin position="207"/>
        <end position="439"/>
    </location>
</feature>
<evidence type="ECO:0000256" key="7">
    <source>
        <dbReference type="ARBA" id="ARBA00023180"/>
    </source>
</evidence>
<sequence length="532" mass="59746">MALSFFHGGRRRPGRIVLLLGLFFIGVFIAELLGDYSQSNVKQVLLKQIKAYQSGDNKAHDHDGRCRIDNQTPGMEHTCDIEDDDLSDKDRSSQPGAQGSNEGLGSVLNPTAIPGGAITHGFTVFDDLYLRDGTLYVVTKDRKSFPRLPEILAKPLKMEPGVSLVPTSDELQFIKPERARGRFGDHIHRFDGFTVLVYDPSQFMHHYYHWWGEIILGLWRVYSKLGVREGDTVTPLPFPKRFLAPFVEETGWRDRASMNGPLMRATFPGVAVETGHYWQDLIELDMTYVFSRVLVVNREAAHKHPFSSQWFKMIAGTMNVTALEGFWDPIRRSLLTNLLGYKPQFSGPGIVVSPLKVASSAPVVTYISRQRTGRRLKQEDHEALVEELMTLGAQGFCEVNVVQMEDMSLKDQVELAARTTIMIGVHGNGLTHQLWMTPSLTSTVVELLVPGGYTYDFELLARNMGHKHYAVWNDTYVTYPKGTTHKGIKYPPGFHGSQIPVWPETVANIIRQRLSGAEVGVYASFLLHEGVS</sequence>
<dbReference type="Proteomes" id="UP001437256">
    <property type="component" value="Unassembled WGS sequence"/>
</dbReference>
<keyword evidence="5" id="KW-1133">Transmembrane helix</keyword>
<evidence type="ECO:0000256" key="4">
    <source>
        <dbReference type="ARBA" id="ARBA00022692"/>
    </source>
</evidence>
<dbReference type="PANTHER" id="PTHR20961:SF38">
    <property type="entry name" value="PROTEIN O-LINKED-MANNOSE BETA-1,4-N-ACETYLGLUCOSAMINYLTRANSFERASE 2"/>
    <property type="match status" value="1"/>
</dbReference>
<dbReference type="EMBL" id="JBBXMP010000123">
    <property type="protein sequence ID" value="KAL0061758.1"/>
    <property type="molecule type" value="Genomic_DNA"/>
</dbReference>
<dbReference type="InterPro" id="IPR049625">
    <property type="entry name" value="Glyco_transf_61_cat"/>
</dbReference>
<organism evidence="10 11">
    <name type="scientific">Marasmius tenuissimus</name>
    <dbReference type="NCBI Taxonomy" id="585030"/>
    <lineage>
        <taxon>Eukaryota</taxon>
        <taxon>Fungi</taxon>
        <taxon>Dikarya</taxon>
        <taxon>Basidiomycota</taxon>
        <taxon>Agaricomycotina</taxon>
        <taxon>Agaricomycetes</taxon>
        <taxon>Agaricomycetidae</taxon>
        <taxon>Agaricales</taxon>
        <taxon>Marasmiineae</taxon>
        <taxon>Marasmiaceae</taxon>
        <taxon>Marasmius</taxon>
    </lineage>
</organism>
<feature type="region of interest" description="Disordered" evidence="8">
    <location>
        <begin position="70"/>
        <end position="107"/>
    </location>
</feature>
<reference evidence="10 11" key="1">
    <citation type="submission" date="2024-05" db="EMBL/GenBank/DDBJ databases">
        <title>A draft genome resource for the thread blight pathogen Marasmius tenuissimus strain MS-2.</title>
        <authorList>
            <person name="Yulfo-Soto G.E."/>
            <person name="Baruah I.K."/>
            <person name="Amoako-Attah I."/>
            <person name="Bukari Y."/>
            <person name="Meinhardt L.W."/>
            <person name="Bailey B.A."/>
            <person name="Cohen S.P."/>
        </authorList>
    </citation>
    <scope>NUCLEOTIDE SEQUENCE [LARGE SCALE GENOMIC DNA]</scope>
    <source>
        <strain evidence="10 11">MS-2</strain>
    </source>
</reference>
<evidence type="ECO:0000256" key="1">
    <source>
        <dbReference type="ARBA" id="ARBA00004167"/>
    </source>
</evidence>
<keyword evidence="3" id="KW-0808">Transferase</keyword>
<evidence type="ECO:0000256" key="3">
    <source>
        <dbReference type="ARBA" id="ARBA00022679"/>
    </source>
</evidence>
<keyword evidence="4" id="KW-0812">Transmembrane</keyword>
<dbReference type="InterPro" id="IPR007657">
    <property type="entry name" value="Glycosyltransferase_61"/>
</dbReference>
<evidence type="ECO:0000313" key="11">
    <source>
        <dbReference type="Proteomes" id="UP001437256"/>
    </source>
</evidence>
<keyword evidence="2" id="KW-0328">Glycosyltransferase</keyword>
<proteinExistence type="predicted"/>
<comment type="caution">
    <text evidence="10">The sequence shown here is derived from an EMBL/GenBank/DDBJ whole genome shotgun (WGS) entry which is preliminary data.</text>
</comment>
<gene>
    <name evidence="10" type="ORF">AAF712_011361</name>
</gene>
<evidence type="ECO:0000259" key="9">
    <source>
        <dbReference type="Pfam" id="PF04577"/>
    </source>
</evidence>
<dbReference type="Pfam" id="PF04577">
    <property type="entry name" value="Glyco_transf_61"/>
    <property type="match status" value="1"/>
</dbReference>
<keyword evidence="6" id="KW-0472">Membrane</keyword>
<evidence type="ECO:0000313" key="10">
    <source>
        <dbReference type="EMBL" id="KAL0061758.1"/>
    </source>
</evidence>
<keyword evidence="11" id="KW-1185">Reference proteome</keyword>
<evidence type="ECO:0000256" key="8">
    <source>
        <dbReference type="SAM" id="MobiDB-lite"/>
    </source>
</evidence>
<evidence type="ECO:0000256" key="5">
    <source>
        <dbReference type="ARBA" id="ARBA00022989"/>
    </source>
</evidence>
<evidence type="ECO:0000256" key="2">
    <source>
        <dbReference type="ARBA" id="ARBA00022676"/>
    </source>
</evidence>
<name>A0ABR2ZM17_9AGAR</name>
<dbReference type="PANTHER" id="PTHR20961">
    <property type="entry name" value="GLYCOSYLTRANSFERASE"/>
    <property type="match status" value="1"/>
</dbReference>